<name>A0AAN9RGE6_PSOTE</name>
<dbReference type="Proteomes" id="UP001386955">
    <property type="component" value="Unassembled WGS sequence"/>
</dbReference>
<reference evidence="1 2" key="1">
    <citation type="submission" date="2024-01" db="EMBL/GenBank/DDBJ databases">
        <title>The genomes of 5 underutilized Papilionoideae crops provide insights into root nodulation and disease resistanc.</title>
        <authorList>
            <person name="Jiang F."/>
        </authorList>
    </citation>
    <scope>NUCLEOTIDE SEQUENCE [LARGE SCALE GENOMIC DNA]</scope>
    <source>
        <strain evidence="1">DUOXIRENSHENG_FW03</strain>
        <tissue evidence="1">Leaves</tissue>
    </source>
</reference>
<dbReference type="AlphaFoldDB" id="A0AAN9RGE6"/>
<organism evidence="1 2">
    <name type="scientific">Psophocarpus tetragonolobus</name>
    <name type="common">Winged bean</name>
    <name type="synonym">Dolichos tetragonolobus</name>
    <dbReference type="NCBI Taxonomy" id="3891"/>
    <lineage>
        <taxon>Eukaryota</taxon>
        <taxon>Viridiplantae</taxon>
        <taxon>Streptophyta</taxon>
        <taxon>Embryophyta</taxon>
        <taxon>Tracheophyta</taxon>
        <taxon>Spermatophyta</taxon>
        <taxon>Magnoliopsida</taxon>
        <taxon>eudicotyledons</taxon>
        <taxon>Gunneridae</taxon>
        <taxon>Pentapetalae</taxon>
        <taxon>rosids</taxon>
        <taxon>fabids</taxon>
        <taxon>Fabales</taxon>
        <taxon>Fabaceae</taxon>
        <taxon>Papilionoideae</taxon>
        <taxon>50 kb inversion clade</taxon>
        <taxon>NPAAA clade</taxon>
        <taxon>indigoferoid/millettioid clade</taxon>
        <taxon>Phaseoleae</taxon>
        <taxon>Psophocarpus</taxon>
    </lineage>
</organism>
<sequence>MHSNSSGSQKKCRIQGLGELLASLVLRRSVAVPLAVDCGAPTCMWPVEDDHYFMDRLVYRTQAHKEWNIYLYYRGKLGFVRWRKKLPAAKCWPGSIDHGRRLVQHFFWGFRALFWGLGGFTRLEIVTANFNCFYEEFLIATPFSPYVSILQKVQSKV</sequence>
<dbReference type="EMBL" id="JAYMYS010000066">
    <property type="protein sequence ID" value="KAK7375230.1"/>
    <property type="molecule type" value="Genomic_DNA"/>
</dbReference>
<gene>
    <name evidence="1" type="ORF">VNO78_35924</name>
</gene>
<keyword evidence="2" id="KW-1185">Reference proteome</keyword>
<protein>
    <submittedName>
        <fullName evidence="1">Uncharacterized protein</fullName>
    </submittedName>
</protein>
<evidence type="ECO:0000313" key="1">
    <source>
        <dbReference type="EMBL" id="KAK7375230.1"/>
    </source>
</evidence>
<evidence type="ECO:0000313" key="2">
    <source>
        <dbReference type="Proteomes" id="UP001386955"/>
    </source>
</evidence>
<comment type="caution">
    <text evidence="1">The sequence shown here is derived from an EMBL/GenBank/DDBJ whole genome shotgun (WGS) entry which is preliminary data.</text>
</comment>
<proteinExistence type="predicted"/>
<accession>A0AAN9RGE6</accession>